<dbReference type="InterPro" id="IPR032710">
    <property type="entry name" value="NTF2-like_dom_sf"/>
</dbReference>
<sequence length="154" mass="16368">MDRRTFVAVALAVGLVSGCGAEAAEEEGRSGDSERGARGAVEAYVRALNARDADALMKVGGVPDDARARREARRIIADKGGRELSIVDVRVEIDMGPDVGSARLRAREGTGKGAGNEVRDVFTVVRREGEWYVVVFTDRPSPPGKTASKVREGG</sequence>
<name>A0A1Z1WE99_9ACTN</name>
<organism evidence="1 2">
    <name type="scientific">Streptomyces alboflavus</name>
    <dbReference type="NCBI Taxonomy" id="67267"/>
    <lineage>
        <taxon>Bacteria</taxon>
        <taxon>Bacillati</taxon>
        <taxon>Actinomycetota</taxon>
        <taxon>Actinomycetes</taxon>
        <taxon>Kitasatosporales</taxon>
        <taxon>Streptomycetaceae</taxon>
        <taxon>Streptomyces</taxon>
    </lineage>
</organism>
<dbReference type="EMBL" id="CP021748">
    <property type="protein sequence ID" value="ARX84739.1"/>
    <property type="molecule type" value="Genomic_DNA"/>
</dbReference>
<evidence type="ECO:0008006" key="3">
    <source>
        <dbReference type="Google" id="ProtNLM"/>
    </source>
</evidence>
<proteinExistence type="predicted"/>
<evidence type="ECO:0000313" key="1">
    <source>
        <dbReference type="EMBL" id="ARX84739.1"/>
    </source>
</evidence>
<dbReference type="AlphaFoldDB" id="A0A1Z1WE99"/>
<accession>A0A1Z1WE99</accession>
<dbReference type="Proteomes" id="UP000195880">
    <property type="component" value="Chromosome"/>
</dbReference>
<keyword evidence="2" id="KW-1185">Reference proteome</keyword>
<dbReference type="SUPFAM" id="SSF54427">
    <property type="entry name" value="NTF2-like"/>
    <property type="match status" value="1"/>
</dbReference>
<protein>
    <recommendedName>
        <fullName evidence="3">Lipoprotein</fullName>
    </recommendedName>
</protein>
<reference evidence="1 2" key="1">
    <citation type="submission" date="2017-05" db="EMBL/GenBank/DDBJ databases">
        <title>Streptomyces alboflavus Genome sequencing and assembly.</title>
        <authorList>
            <person name="Wang Y."/>
            <person name="Du B."/>
            <person name="Ding Y."/>
            <person name="Liu H."/>
            <person name="Hou Q."/>
            <person name="Liu K."/>
            <person name="Wang C."/>
            <person name="Yao L."/>
        </authorList>
    </citation>
    <scope>NUCLEOTIDE SEQUENCE [LARGE SCALE GENOMIC DNA]</scope>
    <source>
        <strain evidence="1 2">MDJK44</strain>
    </source>
</reference>
<evidence type="ECO:0000313" key="2">
    <source>
        <dbReference type="Proteomes" id="UP000195880"/>
    </source>
</evidence>
<dbReference type="PROSITE" id="PS51257">
    <property type="entry name" value="PROKAR_LIPOPROTEIN"/>
    <property type="match status" value="1"/>
</dbReference>
<dbReference type="Gene3D" id="3.10.450.50">
    <property type="match status" value="1"/>
</dbReference>
<dbReference type="KEGG" id="salf:SMD44_04193"/>
<gene>
    <name evidence="1" type="ORF">SMD44_04193</name>
</gene>